<dbReference type="SMART" id="SM00470">
    <property type="entry name" value="ParB"/>
    <property type="match status" value="1"/>
</dbReference>
<feature type="coiled-coil region" evidence="1">
    <location>
        <begin position="306"/>
        <end position="354"/>
    </location>
</feature>
<feature type="region of interest" description="Disordered" evidence="2">
    <location>
        <begin position="383"/>
        <end position="448"/>
    </location>
</feature>
<feature type="compositionally biased region" description="Low complexity" evidence="2">
    <location>
        <begin position="404"/>
        <end position="423"/>
    </location>
</feature>
<accession>A0ABW0G6J1</accession>
<reference evidence="5" key="1">
    <citation type="journal article" date="2019" name="Int. J. Syst. Evol. Microbiol.">
        <title>The Global Catalogue of Microorganisms (GCM) 10K type strain sequencing project: providing services to taxonomists for standard genome sequencing and annotation.</title>
        <authorList>
            <consortium name="The Broad Institute Genomics Platform"/>
            <consortium name="The Broad Institute Genome Sequencing Center for Infectious Disease"/>
            <person name="Wu L."/>
            <person name="Ma J."/>
        </authorList>
    </citation>
    <scope>NUCLEOTIDE SEQUENCE [LARGE SCALE GENOMIC DNA]</scope>
    <source>
        <strain evidence="5">CCUG 58760</strain>
    </source>
</reference>
<dbReference type="Gene3D" id="3.90.1530.30">
    <property type="match status" value="1"/>
</dbReference>
<evidence type="ECO:0000256" key="1">
    <source>
        <dbReference type="SAM" id="Coils"/>
    </source>
</evidence>
<evidence type="ECO:0000313" key="4">
    <source>
        <dbReference type="EMBL" id="MFC5356136.1"/>
    </source>
</evidence>
<dbReference type="RefSeq" id="WP_376995715.1">
    <property type="nucleotide sequence ID" value="NZ_JBHSLC010000021.1"/>
</dbReference>
<feature type="compositionally biased region" description="Low complexity" evidence="2">
    <location>
        <begin position="683"/>
        <end position="695"/>
    </location>
</feature>
<sequence length="718" mass="76886">MATPKIVLSPSRDIPFNKLVLSQANVRKVKAGVSIEDLAEDIARRTLLHGLAVRPVLDAEGAETGVFEVPVGGRRFRALELLVKQKRMSKTQPVPCVVRDAGLAEEDSLAENVQRAPLHPLDQFRAFQTLREAGLGEEEIAARFFVSPAVVKQRLKLAAVAPALLDAYAEERMTLEQLTAFTVTDDRARQEQVWETLSRAYSREPYQIRRLLTEGAVRASDKRALFVGVEAYVAAGGMVMRDLFQHDDGGWLQDPALLDRLVAEKLEAEAATIRAEGWKWVEVALAFPYGHSRSLRRLAGEPVPLTEAEQATYDALHAEYEQLEATDPADLEALEASAQRLNAIDVALRELEERPLVFESAEVARAGVFVSVDAEGRLQIDRGYVRPEDEAPVEPVPVAGSNDAPAAEPAGGASGPVAAQPAAISGGSRVSAPAPIPATGSDGADEEDAIRPLPDRLLTELSVHRTLALRDALAREPDTAFLAALHALCLRLFYHRGSGSCLDLEVKSATFSVQPPDLATSAAAKAIDTRQRLWAEQLPREPDELWAVLLGFDGDSRAALFAHCVSLGVNAVYESWNRAPQRAAHADVLAGAVGLDMVAAGWTATVDGYLGRVPKVRILEAVREARGAEAARLIDHLRKGDMAKEAERLLAGSGWLPEPLRARPEEAPPAGDGEVAGHGGAVDGTDTVDGAGTDALPAFLTGAGGPEDEGEEASAEAA</sequence>
<dbReference type="InterPro" id="IPR050336">
    <property type="entry name" value="Chromosome_partition/occlusion"/>
</dbReference>
<protein>
    <submittedName>
        <fullName evidence="4">ParB/RepB/Spo0J family partition protein</fullName>
    </submittedName>
</protein>
<evidence type="ECO:0000313" key="5">
    <source>
        <dbReference type="Proteomes" id="UP001596166"/>
    </source>
</evidence>
<feature type="region of interest" description="Disordered" evidence="2">
    <location>
        <begin position="656"/>
        <end position="718"/>
    </location>
</feature>
<dbReference type="PANTHER" id="PTHR33375">
    <property type="entry name" value="CHROMOSOME-PARTITIONING PROTEIN PARB-RELATED"/>
    <property type="match status" value="1"/>
</dbReference>
<dbReference type="PANTHER" id="PTHR33375:SF7">
    <property type="entry name" value="CHROMOSOME 2-PARTITIONING PROTEIN PARB-RELATED"/>
    <property type="match status" value="1"/>
</dbReference>
<comment type="caution">
    <text evidence="4">The sequence shown here is derived from an EMBL/GenBank/DDBJ whole genome shotgun (WGS) entry which is preliminary data.</text>
</comment>
<organism evidence="4 5">
    <name type="scientific">Azospirillum himalayense</name>
    <dbReference type="NCBI Taxonomy" id="654847"/>
    <lineage>
        <taxon>Bacteria</taxon>
        <taxon>Pseudomonadati</taxon>
        <taxon>Pseudomonadota</taxon>
        <taxon>Alphaproteobacteria</taxon>
        <taxon>Rhodospirillales</taxon>
        <taxon>Azospirillaceae</taxon>
        <taxon>Azospirillum</taxon>
    </lineage>
</organism>
<dbReference type="InterPro" id="IPR036086">
    <property type="entry name" value="ParB/Sulfiredoxin_sf"/>
</dbReference>
<gene>
    <name evidence="4" type="ORF">ACFPMG_14070</name>
</gene>
<evidence type="ECO:0000259" key="3">
    <source>
        <dbReference type="SMART" id="SM00470"/>
    </source>
</evidence>
<dbReference type="EMBL" id="JBHSLC010000021">
    <property type="protein sequence ID" value="MFC5356136.1"/>
    <property type="molecule type" value="Genomic_DNA"/>
</dbReference>
<proteinExistence type="predicted"/>
<keyword evidence="5" id="KW-1185">Reference proteome</keyword>
<dbReference type="Gene3D" id="1.10.10.2830">
    <property type="match status" value="1"/>
</dbReference>
<keyword evidence="1" id="KW-0175">Coiled coil</keyword>
<feature type="compositionally biased region" description="Acidic residues" evidence="2">
    <location>
        <begin position="706"/>
        <end position="718"/>
    </location>
</feature>
<dbReference type="SUPFAM" id="SSF109709">
    <property type="entry name" value="KorB DNA-binding domain-like"/>
    <property type="match status" value="1"/>
</dbReference>
<name>A0ABW0G6J1_9PROT</name>
<dbReference type="CDD" id="cd16406">
    <property type="entry name" value="ParB_N_like"/>
    <property type="match status" value="1"/>
</dbReference>
<feature type="domain" description="ParB-like N-terminal" evidence="3">
    <location>
        <begin position="12"/>
        <end position="113"/>
    </location>
</feature>
<dbReference type="Proteomes" id="UP001596166">
    <property type="component" value="Unassembled WGS sequence"/>
</dbReference>
<dbReference type="SUPFAM" id="SSF110849">
    <property type="entry name" value="ParB/Sulfiredoxin"/>
    <property type="match status" value="1"/>
</dbReference>
<evidence type="ECO:0000256" key="2">
    <source>
        <dbReference type="SAM" id="MobiDB-lite"/>
    </source>
</evidence>
<dbReference type="InterPro" id="IPR003115">
    <property type="entry name" value="ParB_N"/>
</dbReference>